<keyword evidence="2" id="KW-1185">Reference proteome</keyword>
<sequence length="103" mass="12134">MRMEKMRKLINNVIENEFNHIQEDKERDEVCADSELNLLRKTLFESIDELSEAVPNQVELIDKLDSEFTNYYTALCRYYFKKGIIASATNLKFLEDVPLIVLI</sequence>
<gene>
    <name evidence="1" type="ORF">ACJDTP_09220</name>
</gene>
<dbReference type="RefSeq" id="WP_406760981.1">
    <property type="nucleotide sequence ID" value="NZ_JBJIAB010000009.1"/>
</dbReference>
<evidence type="ECO:0000313" key="2">
    <source>
        <dbReference type="Proteomes" id="UP001623600"/>
    </source>
</evidence>
<name>A0ABW8S3C8_9CLOT</name>
<dbReference type="EMBL" id="JBJIAB010000009">
    <property type="protein sequence ID" value="MFL0165245.1"/>
    <property type="molecule type" value="Genomic_DNA"/>
</dbReference>
<proteinExistence type="predicted"/>
<comment type="caution">
    <text evidence="1">The sequence shown here is derived from an EMBL/GenBank/DDBJ whole genome shotgun (WGS) entry which is preliminary data.</text>
</comment>
<evidence type="ECO:0000313" key="1">
    <source>
        <dbReference type="EMBL" id="MFL0165245.1"/>
    </source>
</evidence>
<dbReference type="Proteomes" id="UP001623600">
    <property type="component" value="Unassembled WGS sequence"/>
</dbReference>
<accession>A0ABW8S3C8</accession>
<reference evidence="1 2" key="1">
    <citation type="submission" date="2024-11" db="EMBL/GenBank/DDBJ databases">
        <authorList>
            <person name="Heng Y.C."/>
            <person name="Lim A.C.H."/>
            <person name="Lee J.K.Y."/>
            <person name="Kittelmann S."/>
        </authorList>
    </citation>
    <scope>NUCLEOTIDE SEQUENCE [LARGE SCALE GENOMIC DNA]</scope>
    <source>
        <strain evidence="1 2">WILCCON 0112</strain>
    </source>
</reference>
<organism evidence="1 2">
    <name type="scientific">Candidatus Clostridium helianthi</name>
    <dbReference type="NCBI Taxonomy" id="3381660"/>
    <lineage>
        <taxon>Bacteria</taxon>
        <taxon>Bacillati</taxon>
        <taxon>Bacillota</taxon>
        <taxon>Clostridia</taxon>
        <taxon>Eubacteriales</taxon>
        <taxon>Clostridiaceae</taxon>
        <taxon>Clostridium</taxon>
    </lineage>
</organism>
<protein>
    <submittedName>
        <fullName evidence="1">Uncharacterized protein</fullName>
    </submittedName>
</protein>